<feature type="region of interest" description="Disordered" evidence="1">
    <location>
        <begin position="1"/>
        <end position="87"/>
    </location>
</feature>
<name>A0A024TFD2_9STRA</name>
<dbReference type="GeneID" id="20090404"/>
<reference evidence="2" key="1">
    <citation type="submission" date="2013-12" db="EMBL/GenBank/DDBJ databases">
        <title>The Genome Sequence of Aphanomyces invadans NJM9701.</title>
        <authorList>
            <consortium name="The Broad Institute Genomics Platform"/>
            <person name="Russ C."/>
            <person name="Tyler B."/>
            <person name="van West P."/>
            <person name="Dieguez-Uribeondo J."/>
            <person name="Young S.K."/>
            <person name="Zeng Q."/>
            <person name="Gargeya S."/>
            <person name="Fitzgerald M."/>
            <person name="Abouelleil A."/>
            <person name="Alvarado L."/>
            <person name="Chapman S.B."/>
            <person name="Gainer-Dewar J."/>
            <person name="Goldberg J."/>
            <person name="Griggs A."/>
            <person name="Gujja S."/>
            <person name="Hansen M."/>
            <person name="Howarth C."/>
            <person name="Imamovic A."/>
            <person name="Ireland A."/>
            <person name="Larimer J."/>
            <person name="McCowan C."/>
            <person name="Murphy C."/>
            <person name="Pearson M."/>
            <person name="Poon T.W."/>
            <person name="Priest M."/>
            <person name="Roberts A."/>
            <person name="Saif S."/>
            <person name="Shea T."/>
            <person name="Sykes S."/>
            <person name="Wortman J."/>
            <person name="Nusbaum C."/>
            <person name="Birren B."/>
        </authorList>
    </citation>
    <scope>NUCLEOTIDE SEQUENCE [LARGE SCALE GENOMIC DNA]</scope>
    <source>
        <strain evidence="2">NJM9701</strain>
    </source>
</reference>
<protein>
    <recommendedName>
        <fullName evidence="3">CCHC-type domain-containing protein</fullName>
    </recommendedName>
</protein>
<dbReference type="OrthoDB" id="128723at2759"/>
<feature type="compositionally biased region" description="Basic and acidic residues" evidence="1">
    <location>
        <begin position="17"/>
        <end position="26"/>
    </location>
</feature>
<dbReference type="AlphaFoldDB" id="A0A024TFD2"/>
<dbReference type="eggNOG" id="ENOG502SKNH">
    <property type="taxonomic scope" value="Eukaryota"/>
</dbReference>
<proteinExistence type="predicted"/>
<sequence>MAFKNQKVKPTWGSRESSAERAKGDEQSSASTYFPFIAAEEDGEPTKAQSEEAAQTPQSYTFPLSNRAKARQYDREEREKKENRKRKARELIETEDFLPLSWSSEDEVEGPYFVRERGRAVMHSRTPEIATAARRVYGWEHTIKRRYPPETMPAGCLRCGQVDHSFDKCPGSTSEERAKIFHEWKPILTRHKQCLKTSKHAKKCQATAQWVKEEEAKRQANLKRIENEPPTKMRRLLGSTGEETMATINDVLDVPYCPDSGSDVGIIPMTMVEALKALDDTVRLELLPKPWIGQVVGQTSITSTETVDLSVKLHTAAGQVKLPGKHRFYVVDTNDELIVSKYSLQSIGLDMTKLLEQVAVRQGEGDGDDIGDPNEGEDVAFKICVRNLHDMNKQLDAEDMSAAEQLFEMAMKTNSTLVADDAVQRDQLKMVVIDAAASGVWRSKFRGTDPPADVDPMEIRLKSDARPHRCKPRKMNPLTSMFVEAFGQQLEQDNVIYVNNSSAHYQR</sequence>
<accession>A0A024TFD2</accession>
<evidence type="ECO:0008006" key="3">
    <source>
        <dbReference type="Google" id="ProtNLM"/>
    </source>
</evidence>
<dbReference type="VEuPathDB" id="FungiDB:H310_13354"/>
<feature type="compositionally biased region" description="Polar residues" evidence="1">
    <location>
        <begin position="52"/>
        <end position="64"/>
    </location>
</feature>
<dbReference type="STRING" id="157072.A0A024TFD2"/>
<gene>
    <name evidence="2" type="ORF">H310_13354</name>
</gene>
<dbReference type="RefSeq" id="XP_008879047.1">
    <property type="nucleotide sequence ID" value="XM_008880825.1"/>
</dbReference>
<evidence type="ECO:0000256" key="1">
    <source>
        <dbReference type="SAM" id="MobiDB-lite"/>
    </source>
</evidence>
<feature type="compositionally biased region" description="Basic and acidic residues" evidence="1">
    <location>
        <begin position="71"/>
        <end position="82"/>
    </location>
</feature>
<dbReference type="EMBL" id="KI914001">
    <property type="protein sequence ID" value="ETV92296.1"/>
    <property type="molecule type" value="Genomic_DNA"/>
</dbReference>
<organism evidence="2">
    <name type="scientific">Aphanomyces invadans</name>
    <dbReference type="NCBI Taxonomy" id="157072"/>
    <lineage>
        <taxon>Eukaryota</taxon>
        <taxon>Sar</taxon>
        <taxon>Stramenopiles</taxon>
        <taxon>Oomycota</taxon>
        <taxon>Saprolegniomycetes</taxon>
        <taxon>Saprolegniales</taxon>
        <taxon>Verrucalvaceae</taxon>
        <taxon>Aphanomyces</taxon>
    </lineage>
</organism>
<evidence type="ECO:0000313" key="2">
    <source>
        <dbReference type="EMBL" id="ETV92296.1"/>
    </source>
</evidence>